<feature type="region of interest" description="Disordered" evidence="1">
    <location>
        <begin position="1"/>
        <end position="178"/>
    </location>
</feature>
<reference evidence="3" key="1">
    <citation type="journal article" date="2014" name="Genome Announc.">
        <title>Draft genome sequence of Rhodosporidium toruloides CECT1137, an oleaginous yeast of biotechnological interest.</title>
        <authorList>
            <person name="Morin N."/>
            <person name="Calcas X."/>
            <person name="Devillers H."/>
            <person name="Durrens P."/>
            <person name="Sherman D.J."/>
            <person name="Nicaud J.-M."/>
            <person name="Neuveglise C."/>
        </authorList>
    </citation>
    <scope>NUCLEOTIDE SEQUENCE</scope>
    <source>
        <strain evidence="3">CECT1137</strain>
    </source>
</reference>
<gene>
    <name evidence="3" type="ORF">RHTO0S_11e03224g</name>
</gene>
<keyword evidence="2" id="KW-0812">Transmembrane</keyword>
<evidence type="ECO:0000256" key="2">
    <source>
        <dbReference type="SAM" id="Phobius"/>
    </source>
</evidence>
<feature type="transmembrane region" description="Helical" evidence="2">
    <location>
        <begin position="195"/>
        <end position="216"/>
    </location>
</feature>
<accession>A0A061BFB8</accession>
<name>A0A061BFB8_RHOTO</name>
<evidence type="ECO:0000313" key="3">
    <source>
        <dbReference type="EMBL" id="CDR45676.1"/>
    </source>
</evidence>
<dbReference type="EMBL" id="LK052946">
    <property type="protein sequence ID" value="CDR45676.1"/>
    <property type="molecule type" value="Genomic_DNA"/>
</dbReference>
<keyword evidence="2" id="KW-0472">Membrane</keyword>
<keyword evidence="2" id="KW-1133">Transmembrane helix</keyword>
<protein>
    <submittedName>
        <fullName evidence="3">RHTO0S11e03224g1_1</fullName>
    </submittedName>
</protein>
<sequence length="289" mass="29764">MPAHQPSSSRHRHRARQLSTHSASLRPFFASTPVVSETPPALATGTAADSLNDPTPPSSSTVLTRLATSRRPTSSATTSLSSSSLSSTLTVSASSTTATLAPSSTPSLSSTLLPRTTTPTQSSSSTVRFSSSLATISTPSGPSPSTLSTASSTSQPSSQSPTPSPPTQTTSSQAPAATAADAAALPGRSLAVLPIGLSILGSLLFVALLVVAYMLYERRRYRAQYAARQQRQAELAAAAERAYGSSRFTLETVEGAGQGGAREMGMVEGYQERLSGSGGGSGLRREYRL</sequence>
<feature type="compositionally biased region" description="Polar residues" evidence="1">
    <location>
        <begin position="47"/>
        <end position="62"/>
    </location>
</feature>
<dbReference type="AlphaFoldDB" id="A0A061BFB8"/>
<feature type="compositionally biased region" description="Low complexity" evidence="1">
    <location>
        <begin position="63"/>
        <end position="178"/>
    </location>
</feature>
<proteinExistence type="predicted"/>
<evidence type="ECO:0000256" key="1">
    <source>
        <dbReference type="SAM" id="MobiDB-lite"/>
    </source>
</evidence>
<organism evidence="3">
    <name type="scientific">Rhodotorula toruloides</name>
    <name type="common">Yeast</name>
    <name type="synonym">Rhodosporidium toruloides</name>
    <dbReference type="NCBI Taxonomy" id="5286"/>
    <lineage>
        <taxon>Eukaryota</taxon>
        <taxon>Fungi</taxon>
        <taxon>Dikarya</taxon>
        <taxon>Basidiomycota</taxon>
        <taxon>Pucciniomycotina</taxon>
        <taxon>Microbotryomycetes</taxon>
        <taxon>Sporidiobolales</taxon>
        <taxon>Sporidiobolaceae</taxon>
        <taxon>Rhodotorula</taxon>
    </lineage>
</organism>